<keyword evidence="1" id="KW-0812">Transmembrane</keyword>
<dbReference type="STRING" id="402612.FP2301"/>
<organism evidence="2 3">
    <name type="scientific">Flavobacterium psychrophilum (strain ATCC 49511 / DSM 21280 / CIP 103535 / JIP02/86)</name>
    <dbReference type="NCBI Taxonomy" id="402612"/>
    <lineage>
        <taxon>Bacteria</taxon>
        <taxon>Pseudomonadati</taxon>
        <taxon>Bacteroidota</taxon>
        <taxon>Flavobacteriia</taxon>
        <taxon>Flavobacteriales</taxon>
        <taxon>Flavobacteriaceae</taxon>
        <taxon>Flavobacterium</taxon>
    </lineage>
</organism>
<reference evidence="2 3" key="1">
    <citation type="journal article" date="2007" name="Nat. Biotechnol.">
        <title>Complete genome sequence of the fish pathogen Flavobacterium psychrophilum.</title>
        <authorList>
            <person name="Duchaud E."/>
            <person name="Boussaha M."/>
            <person name="Loux V."/>
            <person name="Bernardet J.F."/>
            <person name="Michel C."/>
            <person name="Kerouault B."/>
            <person name="Mondot S."/>
            <person name="Nicolas P."/>
            <person name="Bossy R."/>
            <person name="Caron C."/>
            <person name="Bessieres P."/>
            <person name="Gibrat J.F."/>
            <person name="Claverol S."/>
            <person name="Dumetz F."/>
            <person name="Le Henaff M."/>
            <person name="Benmansour A."/>
        </authorList>
    </citation>
    <scope>NUCLEOTIDE SEQUENCE [LARGE SCALE GENOMIC DNA]</scope>
    <source>
        <strain evidence="3">ATCC 49511 / DSM 21280 / CIP 103535 / JIP02/86</strain>
    </source>
</reference>
<dbReference type="EnsemblBacteria" id="CAL44356">
    <property type="protein sequence ID" value="CAL44356"/>
    <property type="gene ID" value="FP2301"/>
</dbReference>
<dbReference type="eggNOG" id="ENOG5033878">
    <property type="taxonomic scope" value="Bacteria"/>
</dbReference>
<dbReference type="PATRIC" id="fig|402612.5.peg.2352"/>
<accession>A6H1Y2</accession>
<name>A6H1Y2_FLAPJ</name>
<evidence type="ECO:0000256" key="1">
    <source>
        <dbReference type="SAM" id="Phobius"/>
    </source>
</evidence>
<feature type="transmembrane region" description="Helical" evidence="1">
    <location>
        <begin position="27"/>
        <end position="43"/>
    </location>
</feature>
<feature type="transmembrane region" description="Helical" evidence="1">
    <location>
        <begin position="92"/>
        <end position="122"/>
    </location>
</feature>
<gene>
    <name evidence="2" type="ordered locus">FP2301</name>
</gene>
<dbReference type="Proteomes" id="UP000006394">
    <property type="component" value="Chromosome"/>
</dbReference>
<evidence type="ECO:0000313" key="3">
    <source>
        <dbReference type="Proteomes" id="UP000006394"/>
    </source>
</evidence>
<proteinExistence type="predicted"/>
<evidence type="ECO:0000313" key="2">
    <source>
        <dbReference type="EMBL" id="CAL44356.1"/>
    </source>
</evidence>
<dbReference type="KEGG" id="fps:FP2301"/>
<feature type="transmembrane region" description="Helical" evidence="1">
    <location>
        <begin position="134"/>
        <end position="152"/>
    </location>
</feature>
<protein>
    <submittedName>
        <fullName evidence="2">Bacterial general secretion pathway protein</fullName>
    </submittedName>
</protein>
<sequence length="160" mass="18961">MWWLKMILIITFFTILFQDSKDRKVYWFLYPIVGLLTFFIQINESNFLISATNSMVNLAFVFIILSVCYFYAKLKFKKHFTNDVLGIGDVLFFIFISFSFASISFIVFFVFSLLFSLLLHLIFKNKNIDKTVPLAGYMSLFFGTIYMVSFFFDTNFLYAY</sequence>
<feature type="transmembrane region" description="Helical" evidence="1">
    <location>
        <begin position="55"/>
        <end position="72"/>
    </location>
</feature>
<keyword evidence="1" id="KW-0472">Membrane</keyword>
<dbReference type="OrthoDB" id="798769at2"/>
<keyword evidence="3" id="KW-1185">Reference proteome</keyword>
<dbReference type="EMBL" id="AM398681">
    <property type="protein sequence ID" value="CAL44356.1"/>
    <property type="molecule type" value="Genomic_DNA"/>
</dbReference>
<dbReference type="HOGENOM" id="CLU_1765625_0_0_10"/>
<keyword evidence="1" id="KW-1133">Transmembrane helix</keyword>
<dbReference type="AlphaFoldDB" id="A6H1Y2"/>